<dbReference type="AlphaFoldDB" id="A0A4Q8BB16"/>
<dbReference type="GO" id="GO:0015074">
    <property type="term" value="P:DNA integration"/>
    <property type="evidence" value="ECO:0007669"/>
    <property type="project" value="InterPro"/>
</dbReference>
<organism evidence="2 3">
    <name type="scientific">Micromonospora kangleipakensis</name>
    <dbReference type="NCBI Taxonomy" id="1077942"/>
    <lineage>
        <taxon>Bacteria</taxon>
        <taxon>Bacillati</taxon>
        <taxon>Actinomycetota</taxon>
        <taxon>Actinomycetes</taxon>
        <taxon>Micromonosporales</taxon>
        <taxon>Micromonosporaceae</taxon>
        <taxon>Micromonospora</taxon>
    </lineage>
</organism>
<reference evidence="2 3" key="1">
    <citation type="submission" date="2019-02" db="EMBL/GenBank/DDBJ databases">
        <title>Sequencing the genomes of 1000 actinobacteria strains.</title>
        <authorList>
            <person name="Klenk H.-P."/>
        </authorList>
    </citation>
    <scope>NUCLEOTIDE SEQUENCE [LARGE SCALE GENOMIC DNA]</scope>
    <source>
        <strain evidence="2 3">DSM 45612</strain>
    </source>
</reference>
<dbReference type="InterPro" id="IPR012337">
    <property type="entry name" value="RNaseH-like_sf"/>
</dbReference>
<gene>
    <name evidence="2" type="ORF">EV384_3495</name>
</gene>
<name>A0A4Q8BB16_9ACTN</name>
<dbReference type="EMBL" id="SHLD01000001">
    <property type="protein sequence ID" value="RZU74987.1"/>
    <property type="molecule type" value="Genomic_DNA"/>
</dbReference>
<dbReference type="GO" id="GO:0003677">
    <property type="term" value="F:DNA binding"/>
    <property type="evidence" value="ECO:0007669"/>
    <property type="project" value="UniProtKB-KW"/>
</dbReference>
<evidence type="ECO:0000313" key="3">
    <source>
        <dbReference type="Proteomes" id="UP000294114"/>
    </source>
</evidence>
<dbReference type="InterPro" id="IPR009057">
    <property type="entry name" value="Homeodomain-like_sf"/>
</dbReference>
<keyword evidence="2" id="KW-0238">DNA-binding</keyword>
<comment type="caution">
    <text evidence="2">The sequence shown here is derived from an EMBL/GenBank/DDBJ whole genome shotgun (WGS) entry which is preliminary data.</text>
</comment>
<dbReference type="OrthoDB" id="3205705at2"/>
<dbReference type="PANTHER" id="PTHR35004">
    <property type="entry name" value="TRANSPOSASE RV3428C-RELATED"/>
    <property type="match status" value="1"/>
</dbReference>
<dbReference type="PROSITE" id="PS50994">
    <property type="entry name" value="INTEGRASE"/>
    <property type="match status" value="1"/>
</dbReference>
<dbReference type="RefSeq" id="WP_130340643.1">
    <property type="nucleotide sequence ID" value="NZ_SHLD01000001.1"/>
</dbReference>
<dbReference type="SUPFAM" id="SSF53098">
    <property type="entry name" value="Ribonuclease H-like"/>
    <property type="match status" value="1"/>
</dbReference>
<dbReference type="Pfam" id="PF13565">
    <property type="entry name" value="HTH_32"/>
    <property type="match status" value="1"/>
</dbReference>
<dbReference type="Proteomes" id="UP000294114">
    <property type="component" value="Unassembled WGS sequence"/>
</dbReference>
<keyword evidence="2" id="KW-0371">Homeobox</keyword>
<dbReference type="SUPFAM" id="SSF46689">
    <property type="entry name" value="Homeodomain-like"/>
    <property type="match status" value="1"/>
</dbReference>
<sequence>MSLRLLYLVLCRIAGWLTLMTRTSAAKDVEILVLRHENAVLLRQNPRPRLDWADRAVLAALIRLLPRALKRHRLVTPATVLRWHRRLVARHWTYPHRPGRPPVDPAIAALVEQMARDNPGWGYQRIRGELLGLGHRVGTSTIRRILKRCEIPPTPVRRDHTTWRRFLRTQASTMLACDFFHVDCAITLKRLYVFFVIEVDSRYVHILGITANPDGPWTTQAARNLLMDLGERADQFKFLIRDRAGQFTAAFDAVLSDAGITVCRIPPRGPRANAFAERFVGTVRREITDRLLILGERHLRRTLGEYARHYNGRRPHRALQLQPPRSDRPVVDLTHERIKRRPVLGGLIIEYERAA</sequence>
<proteinExistence type="predicted"/>
<dbReference type="Pfam" id="PF13683">
    <property type="entry name" value="rve_3"/>
    <property type="match status" value="1"/>
</dbReference>
<protein>
    <submittedName>
        <fullName evidence="2">Homeodomain-containing protein</fullName>
    </submittedName>
</protein>
<dbReference type="Gene3D" id="3.30.420.10">
    <property type="entry name" value="Ribonuclease H-like superfamily/Ribonuclease H"/>
    <property type="match status" value="1"/>
</dbReference>
<feature type="domain" description="Integrase catalytic" evidence="1">
    <location>
        <begin position="151"/>
        <end position="331"/>
    </location>
</feature>
<evidence type="ECO:0000313" key="2">
    <source>
        <dbReference type="EMBL" id="RZU74987.1"/>
    </source>
</evidence>
<dbReference type="InterPro" id="IPR001584">
    <property type="entry name" value="Integrase_cat-core"/>
</dbReference>
<keyword evidence="3" id="KW-1185">Reference proteome</keyword>
<accession>A0A4Q8BB16</accession>
<evidence type="ECO:0000259" key="1">
    <source>
        <dbReference type="PROSITE" id="PS50994"/>
    </source>
</evidence>
<dbReference type="InterPro" id="IPR036397">
    <property type="entry name" value="RNaseH_sf"/>
</dbReference>
<dbReference type="PANTHER" id="PTHR35004:SF7">
    <property type="entry name" value="INTEGRASE PROTEIN"/>
    <property type="match status" value="1"/>
</dbReference>